<dbReference type="InterPro" id="IPR002109">
    <property type="entry name" value="Glutaredoxin"/>
</dbReference>
<dbReference type="Proteomes" id="UP000230843">
    <property type="component" value="Unassembled WGS sequence"/>
</dbReference>
<evidence type="ECO:0000259" key="1">
    <source>
        <dbReference type="Pfam" id="PF00462"/>
    </source>
</evidence>
<dbReference type="EMBL" id="PFVJ01000040">
    <property type="protein sequence ID" value="PJA89889.1"/>
    <property type="molecule type" value="Genomic_DNA"/>
</dbReference>
<feature type="domain" description="Glutaredoxin" evidence="1">
    <location>
        <begin position="40"/>
        <end position="78"/>
    </location>
</feature>
<protein>
    <recommendedName>
        <fullName evidence="1">Glutaredoxin domain-containing protein</fullName>
    </recommendedName>
</protein>
<dbReference type="InterPro" id="IPR007332">
    <property type="entry name" value="DUF411"/>
</dbReference>
<name>A0A2M7Z6Z3_9BACT</name>
<accession>A0A2M7Z6Z3</accession>
<proteinExistence type="predicted"/>
<sequence>MKKKKKYLSLFVAVLVFVLGYIVIGASRGANNTQIAHAATIYKSPTCGCCGNYVTYLKRYGYDVEVVDIEDMDSVKREYNIPQDMESCHTTVTDEGYVVEGHIPVEAMNKLLEEKPVVNGIAMPGMPVGSPGMPGTKNGKFIIHQLDIEGTSEFMQL</sequence>
<gene>
    <name evidence="2" type="ORF">CO137_01855</name>
</gene>
<reference evidence="3" key="1">
    <citation type="submission" date="2017-09" db="EMBL/GenBank/DDBJ databases">
        <title>Depth-based differentiation of microbial function through sediment-hosted aquifers and enrichment of novel symbionts in the deep terrestrial subsurface.</title>
        <authorList>
            <person name="Probst A.J."/>
            <person name="Ladd B."/>
            <person name="Jarett J.K."/>
            <person name="Geller-Mcgrath D.E."/>
            <person name="Sieber C.M.K."/>
            <person name="Emerson J.B."/>
            <person name="Anantharaman K."/>
            <person name="Thomas B.C."/>
            <person name="Malmstrom R."/>
            <person name="Stieglmeier M."/>
            <person name="Klingl A."/>
            <person name="Woyke T."/>
            <person name="Ryan C.M."/>
            <person name="Banfield J.F."/>
        </authorList>
    </citation>
    <scope>NUCLEOTIDE SEQUENCE [LARGE SCALE GENOMIC DNA]</scope>
</reference>
<comment type="caution">
    <text evidence="2">The sequence shown here is derived from an EMBL/GenBank/DDBJ whole genome shotgun (WGS) entry which is preliminary data.</text>
</comment>
<dbReference type="AlphaFoldDB" id="A0A2M7Z6Z3"/>
<dbReference type="Pfam" id="PF04214">
    <property type="entry name" value="DUF411"/>
    <property type="match status" value="1"/>
</dbReference>
<evidence type="ECO:0000313" key="2">
    <source>
        <dbReference type="EMBL" id="PJA89889.1"/>
    </source>
</evidence>
<evidence type="ECO:0000313" key="3">
    <source>
        <dbReference type="Proteomes" id="UP000230843"/>
    </source>
</evidence>
<organism evidence="2 3">
    <name type="scientific">Candidatus Magasanikbacteria bacterium CG_4_9_14_3_um_filter_32_9</name>
    <dbReference type="NCBI Taxonomy" id="1974644"/>
    <lineage>
        <taxon>Bacteria</taxon>
        <taxon>Candidatus Magasanikiibacteriota</taxon>
    </lineage>
</organism>
<dbReference type="Pfam" id="PF00462">
    <property type="entry name" value="Glutaredoxin"/>
    <property type="match status" value="1"/>
</dbReference>